<dbReference type="CDD" id="cd07341">
    <property type="entry name" value="M56_BlaR1_MecR1_like"/>
    <property type="match status" value="1"/>
</dbReference>
<dbReference type="RefSeq" id="WP_147121863.1">
    <property type="nucleotide sequence ID" value="NZ_VOPY01000001.1"/>
</dbReference>
<dbReference type="InterPro" id="IPR052173">
    <property type="entry name" value="Beta-lactam_resp_regulator"/>
</dbReference>
<reference evidence="4 5" key="1">
    <citation type="submission" date="2019-08" db="EMBL/GenBank/DDBJ databases">
        <title>Sphingorhabdus soil sp. nov., isolated from arctic soil.</title>
        <authorList>
            <person name="Liu Y."/>
        </authorList>
    </citation>
    <scope>NUCLEOTIDE SEQUENCE [LARGE SCALE GENOMIC DNA]</scope>
    <source>
        <strain evidence="4 5">D-2Q-5-6</strain>
    </source>
</reference>
<feature type="domain" description="Peptidase M56" evidence="3">
    <location>
        <begin position="13"/>
        <end position="276"/>
    </location>
</feature>
<protein>
    <recommendedName>
        <fullName evidence="3">Peptidase M56 domain-containing protein</fullName>
    </recommendedName>
</protein>
<evidence type="ECO:0000256" key="1">
    <source>
        <dbReference type="SAM" id="MobiDB-lite"/>
    </source>
</evidence>
<dbReference type="AlphaFoldDB" id="A0A5C6UPG0"/>
<evidence type="ECO:0000259" key="3">
    <source>
        <dbReference type="Pfam" id="PF05569"/>
    </source>
</evidence>
<keyword evidence="2" id="KW-1133">Transmembrane helix</keyword>
<feature type="transmembrane region" description="Helical" evidence="2">
    <location>
        <begin position="39"/>
        <end position="57"/>
    </location>
</feature>
<dbReference type="PANTHER" id="PTHR34978:SF3">
    <property type="entry name" value="SLR0241 PROTEIN"/>
    <property type="match status" value="1"/>
</dbReference>
<keyword evidence="2" id="KW-0812">Transmembrane</keyword>
<proteinExistence type="predicted"/>
<dbReference type="InterPro" id="IPR008756">
    <property type="entry name" value="Peptidase_M56"/>
</dbReference>
<keyword evidence="2" id="KW-0472">Membrane</keyword>
<feature type="transmembrane region" description="Helical" evidence="2">
    <location>
        <begin position="289"/>
        <end position="313"/>
    </location>
</feature>
<gene>
    <name evidence="4" type="ORF">FSZ31_04715</name>
</gene>
<dbReference type="OrthoDB" id="1628901at2"/>
<keyword evidence="5" id="KW-1185">Reference proteome</keyword>
<dbReference type="PANTHER" id="PTHR34978">
    <property type="entry name" value="POSSIBLE SENSOR-TRANSDUCER PROTEIN BLAR"/>
    <property type="match status" value="1"/>
</dbReference>
<feature type="transmembrane region" description="Helical" evidence="2">
    <location>
        <begin position="6"/>
        <end position="27"/>
    </location>
</feature>
<name>A0A5C6UPG0_9SPHN</name>
<feature type="region of interest" description="Disordered" evidence="1">
    <location>
        <begin position="317"/>
        <end position="362"/>
    </location>
</feature>
<sequence>MIGPITIAWLSDTLLATSVMMALVLLIRRPVARTFGPRIAYLLWMIPAARCVMPALTGPPQESVASLSIPISSLNGVAASTASSGVIAEPSTVDLLVSALPMIWLGGAIVCLTAIGFAHWAFRRRLLAGAIKAPRFEGFRVVRTAAVTLPLAIGITRPLIVVPIDFETQFGAAEKLHILRHEAEHHRHGDLWANIAAACVLSAHWFNPLAWLSWSAFRLDQEKCCDARVTAQADGEDRALYAATLAKAVIGPGSRTLRLVAPMIVQKDLKERLIMLKDARAFSRPRTAAGIFGIGLLLATGLIATATVVPAIAAQDGGQSDAIPQPPQPPLPPMAPAAPTASAVPTPPNAPPAPPTAQDGDMGERHVMIVLKEDGKRTVERRIVRGGPGEAVPSEAEIRAMIPEIDIARMKGKCDVTNPVITETSASENGNREKIIIRMCGDREMARTARASAIDGLREARAEISQDSDMPASVKAQVLAELEAQIAKMQAQSD</sequence>
<organism evidence="4 5">
    <name type="scientific">Flavisphingopyxis soli</name>
    <dbReference type="NCBI Taxonomy" id="2601267"/>
    <lineage>
        <taxon>Bacteria</taxon>
        <taxon>Pseudomonadati</taxon>
        <taxon>Pseudomonadota</taxon>
        <taxon>Alphaproteobacteria</taxon>
        <taxon>Sphingomonadales</taxon>
        <taxon>Sphingopyxidaceae</taxon>
        <taxon>Flavisphingopyxis</taxon>
    </lineage>
</organism>
<feature type="transmembrane region" description="Helical" evidence="2">
    <location>
        <begin position="102"/>
        <end position="122"/>
    </location>
</feature>
<evidence type="ECO:0000313" key="5">
    <source>
        <dbReference type="Proteomes" id="UP000321129"/>
    </source>
</evidence>
<evidence type="ECO:0000313" key="4">
    <source>
        <dbReference type="EMBL" id="TXC74026.1"/>
    </source>
</evidence>
<dbReference type="EMBL" id="VOPY01000001">
    <property type="protein sequence ID" value="TXC74026.1"/>
    <property type="molecule type" value="Genomic_DNA"/>
</dbReference>
<feature type="compositionally biased region" description="Pro residues" evidence="1">
    <location>
        <begin position="345"/>
        <end position="355"/>
    </location>
</feature>
<dbReference type="Pfam" id="PF05569">
    <property type="entry name" value="Peptidase_M56"/>
    <property type="match status" value="1"/>
</dbReference>
<accession>A0A5C6UPG0</accession>
<comment type="caution">
    <text evidence="4">The sequence shown here is derived from an EMBL/GenBank/DDBJ whole genome shotgun (WGS) entry which is preliminary data.</text>
</comment>
<evidence type="ECO:0000256" key="2">
    <source>
        <dbReference type="SAM" id="Phobius"/>
    </source>
</evidence>
<dbReference type="Proteomes" id="UP000321129">
    <property type="component" value="Unassembled WGS sequence"/>
</dbReference>
<feature type="compositionally biased region" description="Pro residues" evidence="1">
    <location>
        <begin position="324"/>
        <end position="336"/>
    </location>
</feature>